<name>A0A0A9ATM0_ARUDO</name>
<dbReference type="AlphaFoldDB" id="A0A0A9ATM0"/>
<protein>
    <submittedName>
        <fullName evidence="1">Uncharacterized protein</fullName>
    </submittedName>
</protein>
<evidence type="ECO:0000313" key="1">
    <source>
        <dbReference type="EMBL" id="JAD50442.1"/>
    </source>
</evidence>
<reference evidence="1" key="2">
    <citation type="journal article" date="2015" name="Data Brief">
        <title>Shoot transcriptome of the giant reed, Arundo donax.</title>
        <authorList>
            <person name="Barrero R.A."/>
            <person name="Guerrero F.D."/>
            <person name="Moolhuijzen P."/>
            <person name="Goolsby J.A."/>
            <person name="Tidwell J."/>
            <person name="Bellgard S.E."/>
            <person name="Bellgard M.I."/>
        </authorList>
    </citation>
    <scope>NUCLEOTIDE SEQUENCE</scope>
    <source>
        <tissue evidence="1">Shoot tissue taken approximately 20 cm above the soil surface</tissue>
    </source>
</reference>
<reference evidence="1" key="1">
    <citation type="submission" date="2014-09" db="EMBL/GenBank/DDBJ databases">
        <authorList>
            <person name="Magalhaes I.L.F."/>
            <person name="Oliveira U."/>
            <person name="Santos F.R."/>
            <person name="Vidigal T.H.D.A."/>
            <person name="Brescovit A.D."/>
            <person name="Santos A.J."/>
        </authorList>
    </citation>
    <scope>NUCLEOTIDE SEQUENCE</scope>
    <source>
        <tissue evidence="1">Shoot tissue taken approximately 20 cm above the soil surface</tissue>
    </source>
</reference>
<sequence>MQGLYVAGGLICKRKLIIMNPYFSILLFKLTGLSC</sequence>
<accession>A0A0A9ATM0</accession>
<organism evidence="1">
    <name type="scientific">Arundo donax</name>
    <name type="common">Giant reed</name>
    <name type="synonym">Donax arundinaceus</name>
    <dbReference type="NCBI Taxonomy" id="35708"/>
    <lineage>
        <taxon>Eukaryota</taxon>
        <taxon>Viridiplantae</taxon>
        <taxon>Streptophyta</taxon>
        <taxon>Embryophyta</taxon>
        <taxon>Tracheophyta</taxon>
        <taxon>Spermatophyta</taxon>
        <taxon>Magnoliopsida</taxon>
        <taxon>Liliopsida</taxon>
        <taxon>Poales</taxon>
        <taxon>Poaceae</taxon>
        <taxon>PACMAD clade</taxon>
        <taxon>Arundinoideae</taxon>
        <taxon>Arundineae</taxon>
        <taxon>Arundo</taxon>
    </lineage>
</organism>
<proteinExistence type="predicted"/>
<dbReference type="EMBL" id="GBRH01247453">
    <property type="protein sequence ID" value="JAD50442.1"/>
    <property type="molecule type" value="Transcribed_RNA"/>
</dbReference>